<dbReference type="Pfam" id="PF01636">
    <property type="entry name" value="APH"/>
    <property type="match status" value="1"/>
</dbReference>
<proteinExistence type="predicted"/>
<dbReference type="InterPro" id="IPR011009">
    <property type="entry name" value="Kinase-like_dom_sf"/>
</dbReference>
<dbReference type="PANTHER" id="PTHR21310">
    <property type="entry name" value="AMINOGLYCOSIDE PHOSPHOTRANSFERASE-RELATED-RELATED"/>
    <property type="match status" value="1"/>
</dbReference>
<dbReference type="Proteomes" id="UP001149140">
    <property type="component" value="Unassembled WGS sequence"/>
</dbReference>
<dbReference type="AlphaFoldDB" id="A0A9X3MQN6"/>
<protein>
    <submittedName>
        <fullName evidence="2">Phosphotransferase</fullName>
    </submittedName>
</protein>
<organism evidence="2 3">
    <name type="scientific">Solirubrobacter ginsenosidimutans</name>
    <dbReference type="NCBI Taxonomy" id="490573"/>
    <lineage>
        <taxon>Bacteria</taxon>
        <taxon>Bacillati</taxon>
        <taxon>Actinomycetota</taxon>
        <taxon>Thermoleophilia</taxon>
        <taxon>Solirubrobacterales</taxon>
        <taxon>Solirubrobacteraceae</taxon>
        <taxon>Solirubrobacter</taxon>
    </lineage>
</organism>
<evidence type="ECO:0000259" key="1">
    <source>
        <dbReference type="Pfam" id="PF01636"/>
    </source>
</evidence>
<comment type="caution">
    <text evidence="2">The sequence shown here is derived from an EMBL/GenBank/DDBJ whole genome shotgun (WGS) entry which is preliminary data.</text>
</comment>
<dbReference type="EMBL" id="JAPDOD010000004">
    <property type="protein sequence ID" value="MDA0160091.1"/>
    <property type="molecule type" value="Genomic_DNA"/>
</dbReference>
<gene>
    <name evidence="2" type="ORF">OM076_07445</name>
</gene>
<name>A0A9X3MQN6_9ACTN</name>
<dbReference type="SUPFAM" id="SSF56112">
    <property type="entry name" value="Protein kinase-like (PK-like)"/>
    <property type="match status" value="1"/>
</dbReference>
<dbReference type="InterPro" id="IPR002575">
    <property type="entry name" value="Aminoglycoside_PTrfase"/>
</dbReference>
<dbReference type="Gene3D" id="3.90.1200.10">
    <property type="match status" value="1"/>
</dbReference>
<reference evidence="2" key="1">
    <citation type="submission" date="2022-10" db="EMBL/GenBank/DDBJ databases">
        <title>The WGS of Solirubrobacter ginsenosidimutans DSM 21036.</title>
        <authorList>
            <person name="Jiang Z."/>
        </authorList>
    </citation>
    <scope>NUCLEOTIDE SEQUENCE</scope>
    <source>
        <strain evidence="2">DSM 21036</strain>
    </source>
</reference>
<keyword evidence="3" id="KW-1185">Reference proteome</keyword>
<accession>A0A9X3MQN6</accession>
<evidence type="ECO:0000313" key="2">
    <source>
        <dbReference type="EMBL" id="MDA0160091.1"/>
    </source>
</evidence>
<evidence type="ECO:0000313" key="3">
    <source>
        <dbReference type="Proteomes" id="UP001149140"/>
    </source>
</evidence>
<dbReference type="InterPro" id="IPR051678">
    <property type="entry name" value="AGP_Transferase"/>
</dbReference>
<dbReference type="PANTHER" id="PTHR21310:SF40">
    <property type="entry name" value="AMINOGLYCOSIDE PHOSPHOTRANSFERASE DOMAIN-CONTAINING PROTEIN-RELATED"/>
    <property type="match status" value="1"/>
</dbReference>
<feature type="domain" description="Aminoglycoside phosphotransferase" evidence="1">
    <location>
        <begin position="26"/>
        <end position="227"/>
    </location>
</feature>
<sequence length="276" mass="29330">MSPAEATRVATLAAARHGLGVQVELLRSGANHVFRAGDAVIRVAAGSADVAGQVRLARRLVAEGFPVPAPLADAETVDGVPVSLWEYVAGAGRTIDYEQLGAIIARLHAVAPSELGALPFFGDAAWLAVDRRLAQTGTELPALVRACDALRGWQERARAAPLVVCHGDVHPRNVLMRGDDVVIVDWDSLCLAPAAFDHAALLPWADRYGGDPAAYPDFARGYGADLRGSPPAEELATLRLLAATLNIVADQRFTAEARARLRYWEGDPAAPLWNAL</sequence>